<dbReference type="PANTHER" id="PTHR10815">
    <property type="entry name" value="METHYLATED-DNA--PROTEIN-CYSTEINE METHYLTRANSFERASE"/>
    <property type="match status" value="1"/>
</dbReference>
<comment type="catalytic activity">
    <reaction evidence="8">
        <text>a 6-O-methyl-2'-deoxyguanosine in DNA + L-cysteinyl-[protein] = S-methyl-L-cysteinyl-[protein] + a 2'-deoxyguanosine in DNA</text>
        <dbReference type="Rhea" id="RHEA:24000"/>
        <dbReference type="Rhea" id="RHEA-COMP:10131"/>
        <dbReference type="Rhea" id="RHEA-COMP:10132"/>
        <dbReference type="Rhea" id="RHEA-COMP:11367"/>
        <dbReference type="Rhea" id="RHEA-COMP:11368"/>
        <dbReference type="ChEBI" id="CHEBI:29950"/>
        <dbReference type="ChEBI" id="CHEBI:82612"/>
        <dbReference type="ChEBI" id="CHEBI:85445"/>
        <dbReference type="ChEBI" id="CHEBI:85448"/>
        <dbReference type="EC" id="2.1.1.63"/>
    </reaction>
</comment>
<dbReference type="GO" id="GO:0032259">
    <property type="term" value="P:methylation"/>
    <property type="evidence" value="ECO:0007669"/>
    <property type="project" value="UniProtKB-KW"/>
</dbReference>
<evidence type="ECO:0000259" key="9">
    <source>
        <dbReference type="Pfam" id="PF01035"/>
    </source>
</evidence>
<dbReference type="InterPro" id="IPR014048">
    <property type="entry name" value="MethylDNA_cys_MeTrfase_DNA-bd"/>
</dbReference>
<dbReference type="PANTHER" id="PTHR10815:SF13">
    <property type="entry name" value="METHYLATED-DNA--PROTEIN-CYSTEINE METHYLTRANSFERASE"/>
    <property type="match status" value="1"/>
</dbReference>
<keyword evidence="7" id="KW-0234">DNA repair</keyword>
<keyword evidence="11" id="KW-1185">Reference proteome</keyword>
<protein>
    <recommendedName>
        <fullName evidence="3">methylated-DNA--[protein]-cysteine S-methyltransferase</fullName>
        <ecNumber evidence="3">2.1.1.63</ecNumber>
    </recommendedName>
</protein>
<dbReference type="InterPro" id="IPR036217">
    <property type="entry name" value="MethylDNA_cys_MeTrfase_DNAb"/>
</dbReference>
<dbReference type="Proteomes" id="UP001626603">
    <property type="component" value="Chromosome"/>
</dbReference>
<dbReference type="CDD" id="cd06445">
    <property type="entry name" value="ATase"/>
    <property type="match status" value="1"/>
</dbReference>
<evidence type="ECO:0000256" key="2">
    <source>
        <dbReference type="ARBA" id="ARBA00008711"/>
    </source>
</evidence>
<dbReference type="Gene3D" id="1.10.10.10">
    <property type="entry name" value="Winged helix-like DNA-binding domain superfamily/Winged helix DNA-binding domain"/>
    <property type="match status" value="1"/>
</dbReference>
<comment type="similarity">
    <text evidence="2">Belongs to the MGMT family.</text>
</comment>
<keyword evidence="6" id="KW-0227">DNA damage</keyword>
<evidence type="ECO:0000256" key="6">
    <source>
        <dbReference type="ARBA" id="ARBA00022763"/>
    </source>
</evidence>
<keyword evidence="4 10" id="KW-0489">Methyltransferase</keyword>
<reference evidence="10 11" key="1">
    <citation type="submission" date="2023-10" db="EMBL/GenBank/DDBJ databases">
        <title>The complete genome sequence of Methanoculleus palmolei DSM 4273.</title>
        <authorList>
            <person name="Lai S.-J."/>
            <person name="You Y.-T."/>
            <person name="Chen S.-C."/>
        </authorList>
    </citation>
    <scope>NUCLEOTIDE SEQUENCE [LARGE SCALE GENOMIC DNA]</scope>
    <source>
        <strain evidence="10 11">DSM 4273</strain>
    </source>
</reference>
<comment type="catalytic activity">
    <reaction evidence="1">
        <text>a 4-O-methyl-thymidine in DNA + L-cysteinyl-[protein] = a thymidine in DNA + S-methyl-L-cysteinyl-[protein]</text>
        <dbReference type="Rhea" id="RHEA:53428"/>
        <dbReference type="Rhea" id="RHEA-COMP:10131"/>
        <dbReference type="Rhea" id="RHEA-COMP:10132"/>
        <dbReference type="Rhea" id="RHEA-COMP:13555"/>
        <dbReference type="Rhea" id="RHEA-COMP:13556"/>
        <dbReference type="ChEBI" id="CHEBI:29950"/>
        <dbReference type="ChEBI" id="CHEBI:82612"/>
        <dbReference type="ChEBI" id="CHEBI:137386"/>
        <dbReference type="ChEBI" id="CHEBI:137387"/>
        <dbReference type="EC" id="2.1.1.63"/>
    </reaction>
</comment>
<gene>
    <name evidence="10" type="ORF">R6Y95_02040</name>
</gene>
<evidence type="ECO:0000256" key="7">
    <source>
        <dbReference type="ARBA" id="ARBA00023204"/>
    </source>
</evidence>
<dbReference type="EMBL" id="CP137641">
    <property type="protein sequence ID" value="WOX56129.1"/>
    <property type="molecule type" value="Genomic_DNA"/>
</dbReference>
<dbReference type="EC" id="2.1.1.63" evidence="3"/>
<evidence type="ECO:0000256" key="3">
    <source>
        <dbReference type="ARBA" id="ARBA00011918"/>
    </source>
</evidence>
<evidence type="ECO:0000256" key="1">
    <source>
        <dbReference type="ARBA" id="ARBA00001286"/>
    </source>
</evidence>
<sequence>MDRSIGDRPDAMPAVIEIATRFGPVRLILSLSGSKVQRILLPGDPRADAVPNADLPSGKEPRDNGIRALIAGIQSFLRGNDVRFDIDLLDLDRCPPFQRRVLLAEYGIPRGYVSTYGRIARHLGNPGAARAVGNALAGNPFPLVIPCHRALRTDGRPGGFQGGLAMKQRLLEMEGVRFRDGRAIMDRMWY</sequence>
<dbReference type="InterPro" id="IPR036388">
    <property type="entry name" value="WH-like_DNA-bd_sf"/>
</dbReference>
<evidence type="ECO:0000256" key="4">
    <source>
        <dbReference type="ARBA" id="ARBA00022603"/>
    </source>
</evidence>
<evidence type="ECO:0000313" key="11">
    <source>
        <dbReference type="Proteomes" id="UP001626603"/>
    </source>
</evidence>
<dbReference type="FunFam" id="1.10.10.10:FF:000214">
    <property type="entry name" value="Methylated-DNA--protein-cysteine methyltransferase"/>
    <property type="match status" value="1"/>
</dbReference>
<proteinExistence type="inferred from homology"/>
<dbReference type="AlphaFoldDB" id="A0ABD8A9E5"/>
<evidence type="ECO:0000256" key="5">
    <source>
        <dbReference type="ARBA" id="ARBA00022679"/>
    </source>
</evidence>
<dbReference type="GO" id="GO:0003908">
    <property type="term" value="F:methylated-DNA-[protein]-cysteine S-methyltransferase activity"/>
    <property type="evidence" value="ECO:0007669"/>
    <property type="project" value="UniProtKB-EC"/>
</dbReference>
<dbReference type="NCBIfam" id="TIGR00589">
    <property type="entry name" value="ogt"/>
    <property type="match status" value="1"/>
</dbReference>
<evidence type="ECO:0000256" key="8">
    <source>
        <dbReference type="ARBA" id="ARBA00049348"/>
    </source>
</evidence>
<keyword evidence="5 10" id="KW-0808">Transferase</keyword>
<accession>A0ABD8A9E5</accession>
<evidence type="ECO:0000313" key="10">
    <source>
        <dbReference type="EMBL" id="WOX56129.1"/>
    </source>
</evidence>
<dbReference type="SUPFAM" id="SSF46767">
    <property type="entry name" value="Methylated DNA-protein cysteine methyltransferase, C-terminal domain"/>
    <property type="match status" value="1"/>
</dbReference>
<dbReference type="GO" id="GO:0006281">
    <property type="term" value="P:DNA repair"/>
    <property type="evidence" value="ECO:0007669"/>
    <property type="project" value="UniProtKB-KW"/>
</dbReference>
<name>A0ABD8A9E5_9EURY</name>
<organism evidence="10 11">
    <name type="scientific">Methanoculleus palmolei</name>
    <dbReference type="NCBI Taxonomy" id="72612"/>
    <lineage>
        <taxon>Archaea</taxon>
        <taxon>Methanobacteriati</taxon>
        <taxon>Methanobacteriota</taxon>
        <taxon>Stenosarchaea group</taxon>
        <taxon>Methanomicrobia</taxon>
        <taxon>Methanomicrobiales</taxon>
        <taxon>Methanomicrobiaceae</taxon>
        <taxon>Methanoculleus</taxon>
    </lineage>
</organism>
<dbReference type="Pfam" id="PF01035">
    <property type="entry name" value="DNA_binding_1"/>
    <property type="match status" value="1"/>
</dbReference>
<feature type="domain" description="Methylated-DNA-[protein]-cysteine S-methyltransferase DNA binding" evidence="9">
    <location>
        <begin position="96"/>
        <end position="176"/>
    </location>
</feature>